<name>A0A427U876_9VIBR</name>
<feature type="domain" description="HipA N-terminal subdomain 1" evidence="5">
    <location>
        <begin position="14"/>
        <end position="110"/>
    </location>
</feature>
<dbReference type="InterPro" id="IPR052028">
    <property type="entry name" value="HipA_Ser/Thr_kinase"/>
</dbReference>
<evidence type="ECO:0000313" key="7">
    <source>
        <dbReference type="Proteomes" id="UP000269041"/>
    </source>
</evidence>
<proteinExistence type="inferred from homology"/>
<dbReference type="Pfam" id="PF07804">
    <property type="entry name" value="HipA_C"/>
    <property type="match status" value="1"/>
</dbReference>
<dbReference type="AlphaFoldDB" id="A0A427U876"/>
<dbReference type="EMBL" id="RSFA01000002">
    <property type="protein sequence ID" value="RSD32915.1"/>
    <property type="molecule type" value="Genomic_DNA"/>
</dbReference>
<evidence type="ECO:0000256" key="3">
    <source>
        <dbReference type="ARBA" id="ARBA00022777"/>
    </source>
</evidence>
<sequence>MRTVGMSKLQQLDVFIGTNTKIGRLILPVGTETEFSFIYEDEWKHTGFPISPHIPFDDRASPRSIENYLRNLLPEGEAFEEMIQNTTISKSNTFGLIRKLGAETSGALSFRVPNSEPQETSFRSVPDDELIERLQRDLAPLVYWDGKVRLSVAGVQNKLNLLKRGDEWGFGEGKLSSNYILKFESGKAPCIAVNEFFCMTLAKLAGLDVANVELTRIGKTRTLMIERFDRAYIEARDVVQRKHVIDGCQATDLPPGYKYERQNGDEGDGVYMRDGVSFPRLLSVKTIDTVITNLKLTQWMLFNLATLNYDAHGKNISFFVTPKGLELTPFYDLVNIEAIAQEGAKRNSQSGKLSADEGRAASIPQYFAMSIGDWESEDFQNPPKGNFKHPITSYDLAEFGALLGYSGTKMASIMVETIDAIKNALKETVGLTEAQGVDDEEREHIELCVSLAQTECEYLLAQADSVPEMSKLL</sequence>
<dbReference type="GO" id="GO:0005829">
    <property type="term" value="C:cytosol"/>
    <property type="evidence" value="ECO:0007669"/>
    <property type="project" value="TreeGrafter"/>
</dbReference>
<dbReference type="OrthoDB" id="9805913at2"/>
<accession>A0A427U876</accession>
<dbReference type="Pfam" id="PF13657">
    <property type="entry name" value="Couple_hipA"/>
    <property type="match status" value="1"/>
</dbReference>
<evidence type="ECO:0000259" key="4">
    <source>
        <dbReference type="Pfam" id="PF07804"/>
    </source>
</evidence>
<evidence type="ECO:0000256" key="1">
    <source>
        <dbReference type="ARBA" id="ARBA00010164"/>
    </source>
</evidence>
<dbReference type="PANTHER" id="PTHR37419">
    <property type="entry name" value="SERINE/THREONINE-PROTEIN KINASE TOXIN HIPA"/>
    <property type="match status" value="1"/>
</dbReference>
<evidence type="ECO:0000313" key="6">
    <source>
        <dbReference type="EMBL" id="RSD32915.1"/>
    </source>
</evidence>
<dbReference type="NCBIfam" id="TIGR03071">
    <property type="entry name" value="couple_hipA"/>
    <property type="match status" value="1"/>
</dbReference>
<comment type="caution">
    <text evidence="6">The sequence shown here is derived from an EMBL/GenBank/DDBJ whole genome shotgun (WGS) entry which is preliminary data.</text>
</comment>
<gene>
    <name evidence="6" type="ORF">EJA03_01280</name>
</gene>
<keyword evidence="7" id="KW-1185">Reference proteome</keyword>
<dbReference type="GO" id="GO:0004674">
    <property type="term" value="F:protein serine/threonine kinase activity"/>
    <property type="evidence" value="ECO:0007669"/>
    <property type="project" value="TreeGrafter"/>
</dbReference>
<organism evidence="6 7">
    <name type="scientific">Vibrio pectenicida</name>
    <dbReference type="NCBI Taxonomy" id="62763"/>
    <lineage>
        <taxon>Bacteria</taxon>
        <taxon>Pseudomonadati</taxon>
        <taxon>Pseudomonadota</taxon>
        <taxon>Gammaproteobacteria</taxon>
        <taxon>Vibrionales</taxon>
        <taxon>Vibrionaceae</taxon>
        <taxon>Vibrio</taxon>
    </lineage>
</organism>
<protein>
    <submittedName>
        <fullName evidence="6">Type II toxin-antitoxin system HipA family toxin</fullName>
    </submittedName>
</protein>
<dbReference type="InterPro" id="IPR012893">
    <property type="entry name" value="HipA-like_C"/>
</dbReference>
<keyword evidence="2" id="KW-0808">Transferase</keyword>
<dbReference type="InterPro" id="IPR017508">
    <property type="entry name" value="HipA_N1"/>
</dbReference>
<evidence type="ECO:0000256" key="2">
    <source>
        <dbReference type="ARBA" id="ARBA00022679"/>
    </source>
</evidence>
<dbReference type="PANTHER" id="PTHR37419:SF1">
    <property type="entry name" value="SERINE_THREONINE-PROTEIN KINASE TOXIN HIPA"/>
    <property type="match status" value="1"/>
</dbReference>
<evidence type="ECO:0000259" key="5">
    <source>
        <dbReference type="Pfam" id="PF13657"/>
    </source>
</evidence>
<reference evidence="6 7" key="1">
    <citation type="submission" date="2018-12" db="EMBL/GenBank/DDBJ databases">
        <title>Genomic taxonomy of the Vibrionaceae family.</title>
        <authorList>
            <person name="Gomez-Gil B."/>
            <person name="Enciso-Ibarra K."/>
        </authorList>
    </citation>
    <scope>NUCLEOTIDE SEQUENCE [LARGE SCALE GENOMIC DNA]</scope>
    <source>
        <strain evidence="6 7">CAIM 594</strain>
    </source>
</reference>
<comment type="similarity">
    <text evidence="1">Belongs to the HipA Ser/Thr kinase family.</text>
</comment>
<dbReference type="Proteomes" id="UP000269041">
    <property type="component" value="Unassembled WGS sequence"/>
</dbReference>
<keyword evidence="3" id="KW-0418">Kinase</keyword>
<feature type="domain" description="HipA-like C-terminal" evidence="4">
    <location>
        <begin position="150"/>
        <end position="420"/>
    </location>
</feature>